<evidence type="ECO:0000313" key="1">
    <source>
        <dbReference type="EMBL" id="KAK7270532.1"/>
    </source>
</evidence>
<gene>
    <name evidence="1" type="ORF">RIF29_23746</name>
</gene>
<proteinExistence type="predicted"/>
<name>A0AAN9I8R9_CROPI</name>
<accession>A0AAN9I8R9</accession>
<comment type="caution">
    <text evidence="1">The sequence shown here is derived from an EMBL/GenBank/DDBJ whole genome shotgun (WGS) entry which is preliminary data.</text>
</comment>
<dbReference type="AlphaFoldDB" id="A0AAN9I8R9"/>
<protein>
    <submittedName>
        <fullName evidence="1">Uncharacterized protein</fullName>
    </submittedName>
</protein>
<dbReference type="EMBL" id="JAYWIO010000004">
    <property type="protein sequence ID" value="KAK7270532.1"/>
    <property type="molecule type" value="Genomic_DNA"/>
</dbReference>
<keyword evidence="2" id="KW-1185">Reference proteome</keyword>
<dbReference type="Proteomes" id="UP001372338">
    <property type="component" value="Unassembled WGS sequence"/>
</dbReference>
<evidence type="ECO:0000313" key="2">
    <source>
        <dbReference type="Proteomes" id="UP001372338"/>
    </source>
</evidence>
<reference evidence="1 2" key="1">
    <citation type="submission" date="2024-01" db="EMBL/GenBank/DDBJ databases">
        <title>The genomes of 5 underutilized Papilionoideae crops provide insights into root nodulation and disease resistanc.</title>
        <authorList>
            <person name="Yuan L."/>
        </authorList>
    </citation>
    <scope>NUCLEOTIDE SEQUENCE [LARGE SCALE GENOMIC DNA]</scope>
    <source>
        <strain evidence="1">ZHUSHIDOU_FW_LH</strain>
        <tissue evidence="1">Leaf</tissue>
    </source>
</reference>
<sequence>MPQRNTDLDVQKLKEEVYYWKRKYKKLAMKTKEEVDFSEIAVLEAERNHEEKIEALLKAQAAQAVEETSQLKALLEAQSAQAVEETSRLKALLEAQSAQAVEETSRLKALLEAQSAQASNKALS</sequence>
<organism evidence="1 2">
    <name type="scientific">Crotalaria pallida</name>
    <name type="common">Smooth rattlebox</name>
    <name type="synonym">Crotalaria striata</name>
    <dbReference type="NCBI Taxonomy" id="3830"/>
    <lineage>
        <taxon>Eukaryota</taxon>
        <taxon>Viridiplantae</taxon>
        <taxon>Streptophyta</taxon>
        <taxon>Embryophyta</taxon>
        <taxon>Tracheophyta</taxon>
        <taxon>Spermatophyta</taxon>
        <taxon>Magnoliopsida</taxon>
        <taxon>eudicotyledons</taxon>
        <taxon>Gunneridae</taxon>
        <taxon>Pentapetalae</taxon>
        <taxon>rosids</taxon>
        <taxon>fabids</taxon>
        <taxon>Fabales</taxon>
        <taxon>Fabaceae</taxon>
        <taxon>Papilionoideae</taxon>
        <taxon>50 kb inversion clade</taxon>
        <taxon>genistoids sensu lato</taxon>
        <taxon>core genistoids</taxon>
        <taxon>Crotalarieae</taxon>
        <taxon>Crotalaria</taxon>
    </lineage>
</organism>